<reference evidence="6" key="1">
    <citation type="journal article" date="2021" name="Sci. Rep.">
        <title>Diploid genomic architecture of Nitzschia inconspicua, an elite biomass production diatom.</title>
        <authorList>
            <person name="Oliver A."/>
            <person name="Podell S."/>
            <person name="Pinowska A."/>
            <person name="Traller J.C."/>
            <person name="Smith S.R."/>
            <person name="McClure R."/>
            <person name="Beliaev A."/>
            <person name="Bohutskyi P."/>
            <person name="Hill E.A."/>
            <person name="Rabines A."/>
            <person name="Zheng H."/>
            <person name="Allen L.Z."/>
            <person name="Kuo A."/>
            <person name="Grigoriev I.V."/>
            <person name="Allen A.E."/>
            <person name="Hazlebeck D."/>
            <person name="Allen E.E."/>
        </authorList>
    </citation>
    <scope>NUCLEOTIDE SEQUENCE</scope>
    <source>
        <strain evidence="6">Hildebrandi</strain>
    </source>
</reference>
<feature type="compositionally biased region" description="Basic and acidic residues" evidence="4">
    <location>
        <begin position="739"/>
        <end position="748"/>
    </location>
</feature>
<organism evidence="6 7">
    <name type="scientific">Nitzschia inconspicua</name>
    <dbReference type="NCBI Taxonomy" id="303405"/>
    <lineage>
        <taxon>Eukaryota</taxon>
        <taxon>Sar</taxon>
        <taxon>Stramenopiles</taxon>
        <taxon>Ochrophyta</taxon>
        <taxon>Bacillariophyta</taxon>
        <taxon>Bacillariophyceae</taxon>
        <taxon>Bacillariophycidae</taxon>
        <taxon>Bacillariales</taxon>
        <taxon>Bacillariaceae</taxon>
        <taxon>Nitzschia</taxon>
    </lineage>
</organism>
<proteinExistence type="predicted"/>
<dbReference type="InterPro" id="IPR000253">
    <property type="entry name" value="FHA_dom"/>
</dbReference>
<gene>
    <name evidence="6" type="ORF">IV203_018844</name>
</gene>
<dbReference type="InterPro" id="IPR001680">
    <property type="entry name" value="WD40_rpt"/>
</dbReference>
<reference evidence="6" key="2">
    <citation type="submission" date="2021-04" db="EMBL/GenBank/DDBJ databases">
        <authorList>
            <person name="Podell S."/>
        </authorList>
    </citation>
    <scope>NUCLEOTIDE SEQUENCE</scope>
    <source>
        <strain evidence="6">Hildebrandi</strain>
    </source>
</reference>
<dbReference type="Pfam" id="PF00400">
    <property type="entry name" value="WD40"/>
    <property type="match status" value="2"/>
</dbReference>
<protein>
    <submittedName>
        <fullName evidence="6">FHA domain containing protein</fullName>
    </submittedName>
</protein>
<feature type="compositionally biased region" description="Low complexity" evidence="4">
    <location>
        <begin position="243"/>
        <end position="255"/>
    </location>
</feature>
<keyword evidence="1 3" id="KW-0853">WD repeat</keyword>
<sequence length="832" mass="92435">MSCSADTTFFEGIPKDATPQCPSPFPSAYLVLVPTTTTTSSMEKTSNESTTKTSSTTTNKIEIGHSSQVVPNRNALVVGRQAANSDIRITHKSLSRQHALLYYYYDNNNKSSSSSSNDNDDNDDKDIPSLFVLDLDTKTGTFVNQQKIDSKIPVRLKNGDTIQFGKAQPSFTIQWMNHQHHHNHPKEGFIAETEKEQQQQQQTMSTLDPSLEGLTGRERRQAEIAAMMATLDETPTYTKYIPTAQQQQQQDTTATNKSKRLSSDQRMFHKLVERHHLPLTDSTDMFVLEESHHSISAMVMDPTGARFAIGSMDSSLKLYDFAGFNPVDPIPFQNVIIEDGYPIRNIAYSSTGDRLLIATGSAQPYVVDRDGHELLKFVRGDVYVTDPSKTTGHTAAVTSVGWHPLEKSIVFTTSRDGSLRSWNVDKGKLSFDMLTCTDVIVVKHLQTGRKTIPTCMAVTSTSIAIGTQCGSLQIYNYPFVSKLRPQQSVQVVVVVGPSTKDSTVDDESVLSLVYSVDASKIAVRTKNHVTVWNIGAGSKLSSSSSPWMIIDNVHLDDSLADDNNTPTMAFSPNGKLLCVAVSQRRSTTTSGNDDDTSSKSLVNNTLQLYSIPKETKKDNNKPANPIYSLPIGDNNGNPLTVAISGLVWHVKLNQILITTPHNFQIWYSTDWSKKGILLTIGRRYNRKRHAAEQDLQDLYVSRAPPPGSAVREEHIIAPNALPLFAGDQQRNKKKSKKHRAEEEHEQAMAKRIPQKPAKGVYDTANTMFTQMIMDTQTSDKIQMAGMDPREALAKYSEGKSYIGVAYQGNVERILTEKTVEEEEEEMKQGKRK</sequence>
<feature type="domain" description="FHA" evidence="5">
    <location>
        <begin position="76"/>
        <end position="148"/>
    </location>
</feature>
<keyword evidence="2" id="KW-0677">Repeat</keyword>
<dbReference type="GO" id="GO:0005634">
    <property type="term" value="C:nucleus"/>
    <property type="evidence" value="ECO:0007669"/>
    <property type="project" value="TreeGrafter"/>
</dbReference>
<dbReference type="InterPro" id="IPR051858">
    <property type="entry name" value="WD_repeat_GAD-1"/>
</dbReference>
<feature type="repeat" description="WD" evidence="3">
    <location>
        <begin position="390"/>
        <end position="432"/>
    </location>
</feature>
<evidence type="ECO:0000256" key="1">
    <source>
        <dbReference type="ARBA" id="ARBA00022574"/>
    </source>
</evidence>
<dbReference type="Pfam" id="PF00498">
    <property type="entry name" value="FHA"/>
    <property type="match status" value="1"/>
</dbReference>
<dbReference type="SMART" id="SM00320">
    <property type="entry name" value="WD40"/>
    <property type="match status" value="2"/>
</dbReference>
<evidence type="ECO:0000313" key="6">
    <source>
        <dbReference type="EMBL" id="KAG7372701.1"/>
    </source>
</evidence>
<evidence type="ECO:0000313" key="7">
    <source>
        <dbReference type="Proteomes" id="UP000693970"/>
    </source>
</evidence>
<evidence type="ECO:0000256" key="4">
    <source>
        <dbReference type="SAM" id="MobiDB-lite"/>
    </source>
</evidence>
<dbReference type="InterPro" id="IPR019775">
    <property type="entry name" value="WD40_repeat_CS"/>
</dbReference>
<comment type="caution">
    <text evidence="6">The sequence shown here is derived from an EMBL/GenBank/DDBJ whole genome shotgun (WGS) entry which is preliminary data.</text>
</comment>
<dbReference type="AlphaFoldDB" id="A0A9K3Q6R4"/>
<feature type="region of interest" description="Disordered" evidence="4">
    <location>
        <begin position="243"/>
        <end position="262"/>
    </location>
</feature>
<dbReference type="OrthoDB" id="10264376at2759"/>
<dbReference type="GO" id="GO:0035861">
    <property type="term" value="C:site of double-strand break"/>
    <property type="evidence" value="ECO:0007669"/>
    <property type="project" value="TreeGrafter"/>
</dbReference>
<feature type="region of interest" description="Disordered" evidence="4">
    <location>
        <begin position="37"/>
        <end position="58"/>
    </location>
</feature>
<dbReference type="EMBL" id="JAGRRH010000003">
    <property type="protein sequence ID" value="KAG7372701.1"/>
    <property type="molecule type" value="Genomic_DNA"/>
</dbReference>
<evidence type="ECO:0000256" key="3">
    <source>
        <dbReference type="PROSITE-ProRule" id="PRU00221"/>
    </source>
</evidence>
<evidence type="ECO:0000259" key="5">
    <source>
        <dbReference type="PROSITE" id="PS50006"/>
    </source>
</evidence>
<dbReference type="PANTHER" id="PTHR16017:SF0">
    <property type="entry name" value="WD REPEAT-CONTAINING PROTEIN 70"/>
    <property type="match status" value="1"/>
</dbReference>
<evidence type="ECO:0000256" key="2">
    <source>
        <dbReference type="ARBA" id="ARBA00022737"/>
    </source>
</evidence>
<dbReference type="PROSITE" id="PS50294">
    <property type="entry name" value="WD_REPEATS_REGION"/>
    <property type="match status" value="1"/>
</dbReference>
<dbReference type="SMART" id="SM00240">
    <property type="entry name" value="FHA"/>
    <property type="match status" value="1"/>
</dbReference>
<dbReference type="PROSITE" id="PS50082">
    <property type="entry name" value="WD_REPEATS_2"/>
    <property type="match status" value="1"/>
</dbReference>
<dbReference type="PANTHER" id="PTHR16017">
    <property type="entry name" value="GASTRULATION DEFECTIVE PROTEIN 1-RELATED"/>
    <property type="match status" value="1"/>
</dbReference>
<dbReference type="CDD" id="cd22667">
    <property type="entry name" value="FHA_NBN"/>
    <property type="match status" value="1"/>
</dbReference>
<dbReference type="PROSITE" id="PS50006">
    <property type="entry name" value="FHA_DOMAIN"/>
    <property type="match status" value="1"/>
</dbReference>
<accession>A0A9K3Q6R4</accession>
<keyword evidence="7" id="KW-1185">Reference proteome</keyword>
<name>A0A9K3Q6R4_9STRA</name>
<dbReference type="PROSITE" id="PS00678">
    <property type="entry name" value="WD_REPEATS_1"/>
    <property type="match status" value="1"/>
</dbReference>
<dbReference type="Proteomes" id="UP000693970">
    <property type="component" value="Unassembled WGS sequence"/>
</dbReference>
<feature type="region of interest" description="Disordered" evidence="4">
    <location>
        <begin position="726"/>
        <end position="750"/>
    </location>
</feature>